<gene>
    <name evidence="5" type="ORF">PAESOLCIP111_03940</name>
</gene>
<keyword evidence="4" id="KW-0472">Membrane</keyword>
<dbReference type="PANTHER" id="PTHR43630">
    <property type="entry name" value="POLY-BETA-1,6-N-ACETYL-D-GLUCOSAMINE SYNTHASE"/>
    <property type="match status" value="1"/>
</dbReference>
<feature type="transmembrane region" description="Helical" evidence="4">
    <location>
        <begin position="366"/>
        <end position="384"/>
    </location>
</feature>
<feature type="transmembrane region" description="Helical" evidence="4">
    <location>
        <begin position="404"/>
        <end position="423"/>
    </location>
</feature>
<dbReference type="AlphaFoldDB" id="A0A916K3G0"/>
<evidence type="ECO:0000313" key="5">
    <source>
        <dbReference type="EMBL" id="CAG7638433.1"/>
    </source>
</evidence>
<comment type="caution">
    <text evidence="5">The sequence shown here is derived from an EMBL/GenBank/DDBJ whole genome shotgun (WGS) entry which is preliminary data.</text>
</comment>
<evidence type="ECO:0008006" key="7">
    <source>
        <dbReference type="Google" id="ProtNLM"/>
    </source>
</evidence>
<keyword evidence="6" id="KW-1185">Reference proteome</keyword>
<dbReference type="Proteomes" id="UP000693672">
    <property type="component" value="Unassembled WGS sequence"/>
</dbReference>
<dbReference type="CDD" id="cd06423">
    <property type="entry name" value="CESA_like"/>
    <property type="match status" value="1"/>
</dbReference>
<name>A0A916K3G0_9BACL</name>
<keyword evidence="3" id="KW-0808">Transferase</keyword>
<feature type="transmembrane region" description="Helical" evidence="4">
    <location>
        <begin position="339"/>
        <end position="360"/>
    </location>
</feature>
<evidence type="ECO:0000256" key="4">
    <source>
        <dbReference type="SAM" id="Phobius"/>
    </source>
</evidence>
<proteinExistence type="inferred from homology"/>
<keyword evidence="4" id="KW-0812">Transmembrane</keyword>
<comment type="similarity">
    <text evidence="1">Belongs to the glycosyltransferase 2 family.</text>
</comment>
<evidence type="ECO:0000256" key="1">
    <source>
        <dbReference type="ARBA" id="ARBA00006739"/>
    </source>
</evidence>
<reference evidence="5" key="1">
    <citation type="submission" date="2021-06" db="EMBL/GenBank/DDBJ databases">
        <authorList>
            <person name="Criscuolo A."/>
        </authorList>
    </citation>
    <scope>NUCLEOTIDE SEQUENCE</scope>
    <source>
        <strain evidence="5">CIP111600</strain>
    </source>
</reference>
<dbReference type="EMBL" id="CAJVAS010000019">
    <property type="protein sequence ID" value="CAG7638433.1"/>
    <property type="molecule type" value="Genomic_DNA"/>
</dbReference>
<keyword evidence="4" id="KW-1133">Transmembrane helix</keyword>
<dbReference type="GO" id="GO:0016757">
    <property type="term" value="F:glycosyltransferase activity"/>
    <property type="evidence" value="ECO:0007669"/>
    <property type="project" value="UniProtKB-KW"/>
</dbReference>
<feature type="transmembrane region" description="Helical" evidence="4">
    <location>
        <begin position="47"/>
        <end position="70"/>
    </location>
</feature>
<evidence type="ECO:0000256" key="2">
    <source>
        <dbReference type="ARBA" id="ARBA00022676"/>
    </source>
</evidence>
<organism evidence="5 6">
    <name type="scientific">Paenibacillus solanacearum</name>
    <dbReference type="NCBI Taxonomy" id="2048548"/>
    <lineage>
        <taxon>Bacteria</taxon>
        <taxon>Bacillati</taxon>
        <taxon>Bacillota</taxon>
        <taxon>Bacilli</taxon>
        <taxon>Bacillales</taxon>
        <taxon>Paenibacillaceae</taxon>
        <taxon>Paenibacillus</taxon>
    </lineage>
</organism>
<dbReference type="Pfam" id="PF13641">
    <property type="entry name" value="Glyco_tranf_2_3"/>
    <property type="match status" value="1"/>
</dbReference>
<evidence type="ECO:0000256" key="3">
    <source>
        <dbReference type="ARBA" id="ARBA00022679"/>
    </source>
</evidence>
<keyword evidence="2" id="KW-0328">Glycosyltransferase</keyword>
<protein>
    <recommendedName>
        <fullName evidence="7">Glycosyltransferase family 2 protein</fullName>
    </recommendedName>
</protein>
<sequence length="434" mass="49722">MKKRYVPVIEKFRMSHRLSVLWLLCSIYISRTWFVDLREIVGWPVAAWIVTGIALIPGYFVSFMLFSLLMDRQPPIKVQRPREPITVLIAAWNEERGIRDTLRQIHMQDYDGTIEVIVVDNHSRDRTADAALAAAEEFGLSLRVMEESKPGKHHALNTGLEAVRTPYMVTLDADTLLHKDALRHIVGRMLSSPDDVCSVAGAILVRNCRDSLWTKIQEWDYFLAIASVKRLQGLYQQTLVSQGAFSLYKTGVVKAAGGWPDVIGEDIVLTWKFLHAGLKVFFEPTAVAFTTVPATFKQFAIQRSRWARGMIEGLKTVKPWEQPSVYAKYLTGVNLMMPFVDVAFTLFWIPGLVMACFGFYWIVGPLTLLVLPLTLLCYGSLYLYQKRVFRSLDLKVRQNNIGFVLFLLCYQMIMSPISVWGYVQELLRLKRVWR</sequence>
<dbReference type="RefSeq" id="WP_218093677.1">
    <property type="nucleotide sequence ID" value="NZ_CAJVAS010000019.1"/>
</dbReference>
<accession>A0A916K3G0</accession>
<dbReference type="PANTHER" id="PTHR43630:SF1">
    <property type="entry name" value="POLY-BETA-1,6-N-ACETYL-D-GLUCOSAMINE SYNTHASE"/>
    <property type="match status" value="1"/>
</dbReference>
<evidence type="ECO:0000313" key="6">
    <source>
        <dbReference type="Proteomes" id="UP000693672"/>
    </source>
</evidence>